<reference evidence="2" key="1">
    <citation type="submission" date="2022-10" db="EMBL/GenBank/DDBJ databases">
        <authorList>
            <person name="Chen Y."/>
            <person name="Dougan E. K."/>
            <person name="Chan C."/>
            <person name="Rhodes N."/>
            <person name="Thang M."/>
        </authorList>
    </citation>
    <scope>NUCLEOTIDE SEQUENCE</scope>
</reference>
<keyword evidence="4" id="KW-1185">Reference proteome</keyword>
<protein>
    <submittedName>
        <fullName evidence="2">Uncharacterized protein</fullName>
    </submittedName>
</protein>
<evidence type="ECO:0000313" key="3">
    <source>
        <dbReference type="EMBL" id="CAL1133819.1"/>
    </source>
</evidence>
<dbReference type="Proteomes" id="UP001152797">
    <property type="component" value="Unassembled WGS sequence"/>
</dbReference>
<evidence type="ECO:0000256" key="1">
    <source>
        <dbReference type="SAM" id="MobiDB-lite"/>
    </source>
</evidence>
<sequence>KKLFLLDFCALTACCPPRPLTVNQSGKHQMIAAETVLSSLSEAQDTSSFQAGPRSLEMQTSSEQTQAKAMTSPDLVSRFDTVHALKTLEDQDQAPQQMSYEELARQPILFGEAKKGQKYGEVVQKDPAYCRWFLKKWINSPKAEHRMFCHFLNMWIERKELSLGIETTPGEMVGPEPTSSHVCPKAKAKSVGKPFKPLMPIDLDLEEEECWDRLSQDHKTDKEDETAKRLDHLEGVLSEVIGQLQMLSQHLSVSQASK</sequence>
<dbReference type="EMBL" id="CAMXCT010000557">
    <property type="protein sequence ID" value="CAI3980444.1"/>
    <property type="molecule type" value="Genomic_DNA"/>
</dbReference>
<accession>A0A9P1BVW6</accession>
<feature type="non-terminal residue" evidence="2">
    <location>
        <position position="258"/>
    </location>
</feature>
<feature type="compositionally biased region" description="Polar residues" evidence="1">
    <location>
        <begin position="57"/>
        <end position="69"/>
    </location>
</feature>
<gene>
    <name evidence="2" type="ORF">C1SCF055_LOCUS8314</name>
</gene>
<feature type="region of interest" description="Disordered" evidence="1">
    <location>
        <begin position="48"/>
        <end position="70"/>
    </location>
</feature>
<evidence type="ECO:0000313" key="4">
    <source>
        <dbReference type="Proteomes" id="UP001152797"/>
    </source>
</evidence>
<proteinExistence type="predicted"/>
<evidence type="ECO:0000313" key="2">
    <source>
        <dbReference type="EMBL" id="CAI3980444.1"/>
    </source>
</evidence>
<reference evidence="3" key="2">
    <citation type="submission" date="2024-04" db="EMBL/GenBank/DDBJ databases">
        <authorList>
            <person name="Chen Y."/>
            <person name="Shah S."/>
            <person name="Dougan E. K."/>
            <person name="Thang M."/>
            <person name="Chan C."/>
        </authorList>
    </citation>
    <scope>NUCLEOTIDE SEQUENCE [LARGE SCALE GENOMIC DNA]</scope>
</reference>
<dbReference type="AlphaFoldDB" id="A0A9P1BVW6"/>
<organism evidence="2">
    <name type="scientific">Cladocopium goreaui</name>
    <dbReference type="NCBI Taxonomy" id="2562237"/>
    <lineage>
        <taxon>Eukaryota</taxon>
        <taxon>Sar</taxon>
        <taxon>Alveolata</taxon>
        <taxon>Dinophyceae</taxon>
        <taxon>Suessiales</taxon>
        <taxon>Symbiodiniaceae</taxon>
        <taxon>Cladocopium</taxon>
    </lineage>
</organism>
<dbReference type="EMBL" id="CAMXCT030000557">
    <property type="protein sequence ID" value="CAL4767756.1"/>
    <property type="molecule type" value="Genomic_DNA"/>
</dbReference>
<name>A0A9P1BVW6_9DINO</name>
<comment type="caution">
    <text evidence="2">The sequence shown here is derived from an EMBL/GenBank/DDBJ whole genome shotgun (WGS) entry which is preliminary data.</text>
</comment>
<dbReference type="EMBL" id="CAMXCT020000557">
    <property type="protein sequence ID" value="CAL1133819.1"/>
    <property type="molecule type" value="Genomic_DNA"/>
</dbReference>